<dbReference type="InterPro" id="IPR001202">
    <property type="entry name" value="WW_dom"/>
</dbReference>
<sequence>MSVVLDVVTSDNYEPSETELLEYGKWLGMDLPTDKPFLWIAREGLKAPLPEHWKACRSEKGELYYFNFKTGESIWDHPLDEHFRELLRSEKINPSPKSIANGAKKPGPALVSPAKNLSERSSNQEERTSSLGSKTKLQALKTLKQKRELPEELRIDFKGGSNPSSGSTERSRTAQRLKGVLSAAGSSGPKIPPLSQTQENVIPPTISGEKALISKPFAVKKAPQSEDSDPLSCGPTGVSEAKTGAPANQTEGDIGQEYQNRIKFLKEDLENKFNKEKEMLEKQYASETEQVINEFIARSETEKKKHQLLEEKHNREYSEAKLRWKAEIEALNEQKTKEIEEIKKMDTRLLDAMKQCTEEADKCVSDFISTYEDARNALTRALQGTRETHLTLVEPSLSMLIDRAQQSYDKAIKDLGACYASESENIKLKFAANIVVAERDAKAAVEEIMRQKENRISFISENTRPTAVIGKNRTETRGTQCEWDDLEDIQNKHTYAEGTSTVSCNHNADTIQSVKEILGDAVATLRGTRDEELNELKVHLREFAEEELRTIFDKISQGRQPVSCATIVDTRDDMNVLQHVRPEPVKDEGNAQKDSHAPPVEILRKEDLATAVSEAFERIFVNTPSFPFGANKESTHVEEPDTPDECRTPSVLGMNAVGLDQQVRGFPISIQDQRSLLESEIKRVADMRRIIESQRTKLEKRRTHLHTTRHRWKQDVVIAKKEGVKASSHQGQLLNKVRHVLDGHIKKFEYDEAVLRGSEEWLLMKERSIHKMEHRIRDAERRMVSSGGAGSPDTCVTTGHCLKCLGVGDDCSLVSHNVRPRDTLIIAYTQTLNRIVRRLERVAAVMHHPGRRRRFPTSYVGKSAH</sequence>
<dbReference type="Gene3D" id="3.30.1470.10">
    <property type="entry name" value="Photosystem I PsaD, reaction center subunit II"/>
    <property type="match status" value="1"/>
</dbReference>
<dbReference type="AlphaFoldDB" id="A0A1G4IF06"/>
<dbReference type="Pfam" id="PF00397">
    <property type="entry name" value="WW"/>
    <property type="match status" value="1"/>
</dbReference>
<dbReference type="VEuPathDB" id="TriTrypDB:TEOVI_000225700"/>
<dbReference type="SMART" id="SM00456">
    <property type="entry name" value="WW"/>
    <property type="match status" value="1"/>
</dbReference>
<feature type="region of interest" description="Disordered" evidence="2">
    <location>
        <begin position="94"/>
        <end position="139"/>
    </location>
</feature>
<evidence type="ECO:0000256" key="1">
    <source>
        <dbReference type="SAM" id="Coils"/>
    </source>
</evidence>
<dbReference type="GeneID" id="92376197"/>
<dbReference type="EMBL" id="CZPT02001507">
    <property type="protein sequence ID" value="SCU70683.1"/>
    <property type="molecule type" value="Genomic_DNA"/>
</dbReference>
<reference evidence="4" key="1">
    <citation type="submission" date="2016-09" db="EMBL/GenBank/DDBJ databases">
        <authorList>
            <person name="Hebert L."/>
            <person name="Moumen B."/>
        </authorList>
    </citation>
    <scope>NUCLEOTIDE SEQUENCE [LARGE SCALE GENOMIC DNA]</scope>
    <source>
        <strain evidence="4">OVI</strain>
    </source>
</reference>
<feature type="region of interest" description="Disordered" evidence="2">
    <location>
        <begin position="151"/>
        <end position="175"/>
    </location>
</feature>
<keyword evidence="5" id="KW-1185">Reference proteome</keyword>
<evidence type="ECO:0000313" key="5">
    <source>
        <dbReference type="Proteomes" id="UP000195570"/>
    </source>
</evidence>
<organism evidence="4 5">
    <name type="scientific">Trypanosoma equiperdum</name>
    <dbReference type="NCBI Taxonomy" id="5694"/>
    <lineage>
        <taxon>Eukaryota</taxon>
        <taxon>Discoba</taxon>
        <taxon>Euglenozoa</taxon>
        <taxon>Kinetoplastea</taxon>
        <taxon>Metakinetoplastina</taxon>
        <taxon>Trypanosomatida</taxon>
        <taxon>Trypanosomatidae</taxon>
        <taxon>Trypanosoma</taxon>
    </lineage>
</organism>
<feature type="region of interest" description="Disordered" evidence="2">
    <location>
        <begin position="221"/>
        <end position="256"/>
    </location>
</feature>
<evidence type="ECO:0000259" key="3">
    <source>
        <dbReference type="PROSITE" id="PS50020"/>
    </source>
</evidence>
<keyword evidence="1" id="KW-0175">Coiled coil</keyword>
<dbReference type="PANTHER" id="PTHR21715">
    <property type="entry name" value="RH04127P"/>
    <property type="match status" value="1"/>
</dbReference>
<proteinExistence type="predicted"/>
<dbReference type="PROSITE" id="PS50020">
    <property type="entry name" value="WW_DOMAIN_2"/>
    <property type="match status" value="1"/>
</dbReference>
<feature type="domain" description="WW" evidence="3">
    <location>
        <begin position="47"/>
        <end position="80"/>
    </location>
</feature>
<feature type="region of interest" description="Disordered" evidence="2">
    <location>
        <begin position="181"/>
        <end position="200"/>
    </location>
</feature>
<dbReference type="Proteomes" id="UP000195570">
    <property type="component" value="Unassembled WGS sequence"/>
</dbReference>
<evidence type="ECO:0000256" key="2">
    <source>
        <dbReference type="SAM" id="MobiDB-lite"/>
    </source>
</evidence>
<dbReference type="InterPro" id="IPR053233">
    <property type="entry name" value="ABRA-related"/>
</dbReference>
<dbReference type="InterPro" id="IPR036020">
    <property type="entry name" value="WW_dom_sf"/>
</dbReference>
<gene>
    <name evidence="4" type="ORF">TEOVI_000225700</name>
</gene>
<feature type="coiled-coil region" evidence="1">
    <location>
        <begin position="314"/>
        <end position="348"/>
    </location>
</feature>
<accession>A0A1G4IF06</accession>
<protein>
    <submittedName>
        <fullName evidence="4">WW domain containing protein, putative</fullName>
    </submittedName>
</protein>
<evidence type="ECO:0000313" key="4">
    <source>
        <dbReference type="EMBL" id="SCU70683.1"/>
    </source>
</evidence>
<dbReference type="RefSeq" id="XP_067081456.1">
    <property type="nucleotide sequence ID" value="XM_067225355.1"/>
</dbReference>
<dbReference type="CDD" id="cd00201">
    <property type="entry name" value="WW"/>
    <property type="match status" value="1"/>
</dbReference>
<comment type="caution">
    <text evidence="4">The sequence shown here is derived from an EMBL/GenBank/DDBJ whole genome shotgun (WGS) entry which is preliminary data.</text>
</comment>
<name>A0A1G4IF06_TRYEQ</name>
<dbReference type="SUPFAM" id="SSF51045">
    <property type="entry name" value="WW domain"/>
    <property type="match status" value="1"/>
</dbReference>
<dbReference type="PANTHER" id="PTHR21715:SF0">
    <property type="entry name" value="RH04127P"/>
    <property type="match status" value="1"/>
</dbReference>